<dbReference type="RefSeq" id="WP_231702713.1">
    <property type="nucleotide sequence ID" value="NZ_BFAV01000115.1"/>
</dbReference>
<organism evidence="1 2">
    <name type="scientific">Desulfocucumis palustris</name>
    <dbReference type="NCBI Taxonomy" id="1898651"/>
    <lineage>
        <taxon>Bacteria</taxon>
        <taxon>Bacillati</taxon>
        <taxon>Bacillota</taxon>
        <taxon>Clostridia</taxon>
        <taxon>Eubacteriales</taxon>
        <taxon>Desulfocucumaceae</taxon>
        <taxon>Desulfocucumis</taxon>
    </lineage>
</organism>
<protein>
    <submittedName>
        <fullName evidence="1">Uncharacterized protein</fullName>
    </submittedName>
</protein>
<dbReference type="EMBL" id="BFAV01000115">
    <property type="protein sequence ID" value="GBF33677.1"/>
    <property type="molecule type" value="Genomic_DNA"/>
</dbReference>
<evidence type="ECO:0000313" key="1">
    <source>
        <dbReference type="EMBL" id="GBF33677.1"/>
    </source>
</evidence>
<dbReference type="Proteomes" id="UP000239549">
    <property type="component" value="Unassembled WGS sequence"/>
</dbReference>
<dbReference type="AlphaFoldDB" id="A0A2L2XBI9"/>
<proteinExistence type="predicted"/>
<name>A0A2L2XBI9_9FIRM</name>
<sequence length="99" mass="11809">MPEQSMHSNRDWAGRSKLEEFFIATGFYDLLPMALEMAENLGYDQNEIIEAICKVHDKFDRYPPSKNRLAWFKKVFEEKLSEARGDIFTYKAQKKYYSR</sequence>
<gene>
    <name evidence="1" type="ORF">DCCM_2783</name>
</gene>
<reference evidence="2" key="1">
    <citation type="submission" date="2018-02" db="EMBL/GenBank/DDBJ databases">
        <title>Genome sequence of Desulfocucumis palustris strain NAW-5.</title>
        <authorList>
            <person name="Watanabe M."/>
            <person name="Kojima H."/>
            <person name="Fukui M."/>
        </authorList>
    </citation>
    <scope>NUCLEOTIDE SEQUENCE [LARGE SCALE GENOMIC DNA]</scope>
    <source>
        <strain evidence="2">NAW-5</strain>
    </source>
</reference>
<keyword evidence="2" id="KW-1185">Reference proteome</keyword>
<evidence type="ECO:0000313" key="2">
    <source>
        <dbReference type="Proteomes" id="UP000239549"/>
    </source>
</evidence>
<accession>A0A2L2XBI9</accession>
<comment type="caution">
    <text evidence="1">The sequence shown here is derived from an EMBL/GenBank/DDBJ whole genome shotgun (WGS) entry which is preliminary data.</text>
</comment>